<name>A0ABS1R9V5_9SPHI</name>
<feature type="signal peptide" evidence="9">
    <location>
        <begin position="1"/>
        <end position="24"/>
    </location>
</feature>
<evidence type="ECO:0000256" key="2">
    <source>
        <dbReference type="ARBA" id="ARBA00022448"/>
    </source>
</evidence>
<dbReference type="SUPFAM" id="SSF56935">
    <property type="entry name" value="Porins"/>
    <property type="match status" value="1"/>
</dbReference>
<evidence type="ECO:0000256" key="4">
    <source>
        <dbReference type="ARBA" id="ARBA00022692"/>
    </source>
</evidence>
<dbReference type="SMART" id="SM00965">
    <property type="entry name" value="STN"/>
    <property type="match status" value="1"/>
</dbReference>
<feature type="region of interest" description="Disordered" evidence="8">
    <location>
        <begin position="575"/>
        <end position="595"/>
    </location>
</feature>
<protein>
    <submittedName>
        <fullName evidence="11">SusC/RagA family TonB-linked outer membrane protein</fullName>
    </submittedName>
</protein>
<dbReference type="EMBL" id="JAERTY010000017">
    <property type="protein sequence ID" value="MBL1411453.1"/>
    <property type="molecule type" value="Genomic_DNA"/>
</dbReference>
<comment type="caution">
    <text evidence="11">The sequence shown here is derived from an EMBL/GenBank/DDBJ whole genome shotgun (WGS) entry which is preliminary data.</text>
</comment>
<evidence type="ECO:0000256" key="6">
    <source>
        <dbReference type="ARBA" id="ARBA00023237"/>
    </source>
</evidence>
<keyword evidence="12" id="KW-1185">Reference proteome</keyword>
<evidence type="ECO:0000256" key="7">
    <source>
        <dbReference type="PROSITE-ProRule" id="PRU01360"/>
    </source>
</evidence>
<dbReference type="InterPro" id="IPR039426">
    <property type="entry name" value="TonB-dep_rcpt-like"/>
</dbReference>
<evidence type="ECO:0000256" key="9">
    <source>
        <dbReference type="SAM" id="SignalP"/>
    </source>
</evidence>
<evidence type="ECO:0000256" key="5">
    <source>
        <dbReference type="ARBA" id="ARBA00023136"/>
    </source>
</evidence>
<keyword evidence="2 7" id="KW-0813">Transport</keyword>
<reference evidence="11 12" key="1">
    <citation type="submission" date="2021-01" db="EMBL/GenBank/DDBJ databases">
        <title>C459-1 draft genome sequence.</title>
        <authorList>
            <person name="Zhang X.-F."/>
        </authorList>
    </citation>
    <scope>NUCLEOTIDE SEQUENCE [LARGE SCALE GENOMIC DNA]</scope>
    <source>
        <strain evidence="12">C459-1</strain>
    </source>
</reference>
<keyword evidence="6 7" id="KW-0998">Cell outer membrane</keyword>
<keyword evidence="3 7" id="KW-1134">Transmembrane beta strand</keyword>
<evidence type="ECO:0000256" key="8">
    <source>
        <dbReference type="SAM" id="MobiDB-lite"/>
    </source>
</evidence>
<dbReference type="InterPro" id="IPR037066">
    <property type="entry name" value="Plug_dom_sf"/>
</dbReference>
<dbReference type="InterPro" id="IPR036942">
    <property type="entry name" value="Beta-barrel_TonB_sf"/>
</dbReference>
<dbReference type="Pfam" id="PF07715">
    <property type="entry name" value="Plug"/>
    <property type="match status" value="1"/>
</dbReference>
<dbReference type="Gene3D" id="2.170.130.10">
    <property type="entry name" value="TonB-dependent receptor, plug domain"/>
    <property type="match status" value="1"/>
</dbReference>
<comment type="subcellular location">
    <subcellularLocation>
        <location evidence="1 7">Cell outer membrane</location>
        <topology evidence="1 7">Multi-pass membrane protein</topology>
    </subcellularLocation>
</comment>
<dbReference type="NCBIfam" id="TIGR04056">
    <property type="entry name" value="OMP_RagA_SusC"/>
    <property type="match status" value="1"/>
</dbReference>
<keyword evidence="9" id="KW-0732">Signal</keyword>
<dbReference type="Pfam" id="PF13620">
    <property type="entry name" value="CarboxypepD_reg"/>
    <property type="match status" value="1"/>
</dbReference>
<keyword evidence="4 7" id="KW-0812">Transmembrane</keyword>
<dbReference type="InterPro" id="IPR012910">
    <property type="entry name" value="Plug_dom"/>
</dbReference>
<sequence length="1094" mass="122453">MRVKLMIFLLVAGIIQVSATSVFSQNITLNKKSISLEEVLQAIKEQTGLLYFYDSPEIRQTIVDIHVKNASLTKVLEIALQNTGYSYKINKNNILIRKRDFNKVNKHIKSPATEAENELQKIQLPEVRGQITDSTGRALVGATVRVVNLKDKHINLFTQTNNVGEFILKDVPEASRLSISYIGYMSLEVPASNNVGVLVLKRMQSTVQEVLINAGYYTVKDREKTGSIAKITAKEIENQPVSNPLEALQGRMAGVYITQNSGTPGGGFDVKIRGQNSIMAGNAPLYIVDGVSLDAESLGSRYTGMILRAGNISPLNAIDPSTIASIEVLKDADATAIYGSRGANGVILITTKNGAADGNTHVNFLMNTGIASISRKLDLLDTEQYLEMRREAYANDGITQYPANAYDVNGAWDTDRYTDWQKVLIGGTARNYRLQGGMNGGNESTHFQLSAAYQNETTVFPGNFNYGRATVQSNTTHTSKNKRFSVTVNLGYNSENNYLPATDPSFKAYNLPPNAPDLYDKSGNLNWENGTWKNPLAEMNEQYRQRSNGLRANGLMSYKLMENLEFKINTGYNTAEQKDNSARPHTWFNPASGRTSADSQITIHETGKRGWLIEPQLRWRKEVGISKFDALFGGSFQDQNNENLVQYGIGFPDNSLINNLSAASQVGVYEHTSSQYRYQSLFGRINYKFREQVIINLTGRRDGSSRFAPGNKFGNFGAIGAAWIFSEQLDYKWLNLGKIRASYGITGNDQIGNYQYLQTYKIENRNRYSGTVGFTPTRLGNNHFKWEANRKFELGLDLSFFEDRLTFSTDYYNNRSSNQLINYSLPGTTGFGSIQRNLDALVQNTGLEFNVSGVAMKKENLYWNISVNLSLPKNKLLSFPGLVGSTYANTYVVGESLTISKRYNYLGVDPETGYFMFRDYNNDNLITSLEDRKVYVDYSNPKFHGGIANSLSYKNWSADVFFQFVNRMLQNAYSGGLIPGGMYNQPAAVMEGRWQNTGDEASFQRFSTGSDSKAYIGASNYSISDQAISDASFLRLKNLAISYKTKFRNQNRYCKFMIQGQNLLTFTSFEGADPEQYYYLPALRKLVFGIELHI</sequence>
<evidence type="ECO:0000313" key="11">
    <source>
        <dbReference type="EMBL" id="MBL1411453.1"/>
    </source>
</evidence>
<dbReference type="Pfam" id="PF07660">
    <property type="entry name" value="STN"/>
    <property type="match status" value="1"/>
</dbReference>
<dbReference type="SUPFAM" id="SSF49464">
    <property type="entry name" value="Carboxypeptidase regulatory domain-like"/>
    <property type="match status" value="1"/>
</dbReference>
<feature type="domain" description="Secretin/TonB short N-terminal" evidence="10">
    <location>
        <begin position="49"/>
        <end position="99"/>
    </location>
</feature>
<keyword evidence="5 7" id="KW-0472">Membrane</keyword>
<dbReference type="InterPro" id="IPR023996">
    <property type="entry name" value="TonB-dep_OMP_SusC/RagA"/>
</dbReference>
<evidence type="ECO:0000256" key="3">
    <source>
        <dbReference type="ARBA" id="ARBA00022452"/>
    </source>
</evidence>
<feature type="chain" id="PRO_5045166230" evidence="9">
    <location>
        <begin position="25"/>
        <end position="1094"/>
    </location>
</feature>
<dbReference type="NCBIfam" id="TIGR04057">
    <property type="entry name" value="SusC_RagA_signa"/>
    <property type="match status" value="1"/>
</dbReference>
<evidence type="ECO:0000256" key="1">
    <source>
        <dbReference type="ARBA" id="ARBA00004571"/>
    </source>
</evidence>
<dbReference type="Gene3D" id="2.60.40.1120">
    <property type="entry name" value="Carboxypeptidase-like, regulatory domain"/>
    <property type="match status" value="1"/>
</dbReference>
<gene>
    <name evidence="11" type="ORF">JKG61_22030</name>
</gene>
<dbReference type="InterPro" id="IPR023997">
    <property type="entry name" value="TonB-dep_OMP_SusC/RagA_CS"/>
</dbReference>
<organism evidence="11 12">
    <name type="scientific">Sphingobacterium faecale</name>
    <dbReference type="NCBI Taxonomy" id="2803775"/>
    <lineage>
        <taxon>Bacteria</taxon>
        <taxon>Pseudomonadati</taxon>
        <taxon>Bacteroidota</taxon>
        <taxon>Sphingobacteriia</taxon>
        <taxon>Sphingobacteriales</taxon>
        <taxon>Sphingobacteriaceae</taxon>
        <taxon>Sphingobacterium</taxon>
    </lineage>
</organism>
<dbReference type="RefSeq" id="WP_202105167.1">
    <property type="nucleotide sequence ID" value="NZ_JAERTY010000017.1"/>
</dbReference>
<evidence type="ECO:0000313" key="12">
    <source>
        <dbReference type="Proteomes" id="UP000625283"/>
    </source>
</evidence>
<dbReference type="PROSITE" id="PS52016">
    <property type="entry name" value="TONB_DEPENDENT_REC_3"/>
    <property type="match status" value="1"/>
</dbReference>
<dbReference type="InterPro" id="IPR008969">
    <property type="entry name" value="CarboxyPept-like_regulatory"/>
</dbReference>
<evidence type="ECO:0000259" key="10">
    <source>
        <dbReference type="SMART" id="SM00965"/>
    </source>
</evidence>
<proteinExistence type="inferred from homology"/>
<comment type="similarity">
    <text evidence="7">Belongs to the TonB-dependent receptor family.</text>
</comment>
<dbReference type="InterPro" id="IPR011662">
    <property type="entry name" value="Secretin/TonB_short_N"/>
</dbReference>
<dbReference type="Gene3D" id="2.40.170.20">
    <property type="entry name" value="TonB-dependent receptor, beta-barrel domain"/>
    <property type="match status" value="1"/>
</dbReference>
<accession>A0ABS1R9V5</accession>
<dbReference type="Proteomes" id="UP000625283">
    <property type="component" value="Unassembled WGS sequence"/>
</dbReference>